<evidence type="ECO:0000256" key="1">
    <source>
        <dbReference type="ARBA" id="ARBA00023015"/>
    </source>
</evidence>
<evidence type="ECO:0000313" key="6">
    <source>
        <dbReference type="Proteomes" id="UP000249260"/>
    </source>
</evidence>
<dbReference type="RefSeq" id="WP_112880031.1">
    <property type="nucleotide sequence ID" value="NZ_QLUW01000001.1"/>
</dbReference>
<dbReference type="Pfam" id="PF12833">
    <property type="entry name" value="HTH_18"/>
    <property type="match status" value="1"/>
</dbReference>
<keyword evidence="3" id="KW-0804">Transcription</keyword>
<dbReference type="GO" id="GO:0003700">
    <property type="term" value="F:DNA-binding transcription factor activity"/>
    <property type="evidence" value="ECO:0007669"/>
    <property type="project" value="InterPro"/>
</dbReference>
<evidence type="ECO:0000259" key="4">
    <source>
        <dbReference type="PROSITE" id="PS01124"/>
    </source>
</evidence>
<dbReference type="InterPro" id="IPR003313">
    <property type="entry name" value="AraC-bd"/>
</dbReference>
<dbReference type="OrthoDB" id="8737373at2"/>
<evidence type="ECO:0000256" key="3">
    <source>
        <dbReference type="ARBA" id="ARBA00023163"/>
    </source>
</evidence>
<name>A0A328U5E6_9BACL</name>
<dbReference type="PANTHER" id="PTHR43280">
    <property type="entry name" value="ARAC-FAMILY TRANSCRIPTIONAL REGULATOR"/>
    <property type="match status" value="1"/>
</dbReference>
<accession>A0A328U5E6</accession>
<dbReference type="InterPro" id="IPR020449">
    <property type="entry name" value="Tscrpt_reg_AraC-type_HTH"/>
</dbReference>
<comment type="caution">
    <text evidence="5">The sequence shown here is derived from an EMBL/GenBank/DDBJ whole genome shotgun (WGS) entry which is preliminary data.</text>
</comment>
<evidence type="ECO:0000256" key="2">
    <source>
        <dbReference type="ARBA" id="ARBA00023125"/>
    </source>
</evidence>
<sequence length="285" mass="32104">MKPVRIDAQPEFPFALTYRDTKTPQRELPDHLHDWYELVYVHSGKGSFFIDRTIYEMRAGDLFILPGSTIHRAFPDKDDPVTSTALFLSPILVEQPSLGEAFSYLQCFEQSRASRSFKLECPFELQSCIESCLGQIEAELRSRKIGYRHAVVLLTEQLLLAVNREKGGELKQKSLSAFSGPAWMRDILLYIDHHFTEYIGLSSLCARAAVSPAHFSRVFKQLTGMNVTGFIAAKRIIRAKELLLETDDSVAGIAAACGFESMPHFHRVFKAIVGVTPSAFRQQAE</sequence>
<dbReference type="PANTHER" id="PTHR43280:SF28">
    <property type="entry name" value="HTH-TYPE TRANSCRIPTIONAL ACTIVATOR RHAS"/>
    <property type="match status" value="1"/>
</dbReference>
<keyword evidence="6" id="KW-1185">Reference proteome</keyword>
<dbReference type="Pfam" id="PF02311">
    <property type="entry name" value="AraC_binding"/>
    <property type="match status" value="1"/>
</dbReference>
<dbReference type="InterPro" id="IPR014710">
    <property type="entry name" value="RmlC-like_jellyroll"/>
</dbReference>
<dbReference type="InterPro" id="IPR018062">
    <property type="entry name" value="HTH_AraC-typ_CS"/>
</dbReference>
<proteinExistence type="predicted"/>
<dbReference type="SUPFAM" id="SSF51215">
    <property type="entry name" value="Regulatory protein AraC"/>
    <property type="match status" value="1"/>
</dbReference>
<dbReference type="PROSITE" id="PS00041">
    <property type="entry name" value="HTH_ARAC_FAMILY_1"/>
    <property type="match status" value="1"/>
</dbReference>
<keyword evidence="2" id="KW-0238">DNA-binding</keyword>
<protein>
    <submittedName>
        <fullName evidence="5">AraC family transcriptional regulator</fullName>
    </submittedName>
</protein>
<evidence type="ECO:0000313" key="5">
    <source>
        <dbReference type="EMBL" id="RAP77033.1"/>
    </source>
</evidence>
<dbReference type="Gene3D" id="2.60.120.10">
    <property type="entry name" value="Jelly Rolls"/>
    <property type="match status" value="1"/>
</dbReference>
<dbReference type="SUPFAM" id="SSF46689">
    <property type="entry name" value="Homeodomain-like"/>
    <property type="match status" value="2"/>
</dbReference>
<dbReference type="EMBL" id="QLUW01000001">
    <property type="protein sequence ID" value="RAP77033.1"/>
    <property type="molecule type" value="Genomic_DNA"/>
</dbReference>
<dbReference type="AlphaFoldDB" id="A0A328U5E6"/>
<dbReference type="Proteomes" id="UP000249260">
    <property type="component" value="Unassembled WGS sequence"/>
</dbReference>
<keyword evidence="1" id="KW-0805">Transcription regulation</keyword>
<dbReference type="GO" id="GO:0043565">
    <property type="term" value="F:sequence-specific DNA binding"/>
    <property type="evidence" value="ECO:0007669"/>
    <property type="project" value="InterPro"/>
</dbReference>
<dbReference type="PRINTS" id="PR00032">
    <property type="entry name" value="HTHARAC"/>
</dbReference>
<feature type="domain" description="HTH araC/xylS-type" evidence="4">
    <location>
        <begin position="185"/>
        <end position="283"/>
    </location>
</feature>
<dbReference type="SMART" id="SM00342">
    <property type="entry name" value="HTH_ARAC"/>
    <property type="match status" value="1"/>
</dbReference>
<organism evidence="5 6">
    <name type="scientific">Paenibacillus montanisoli</name>
    <dbReference type="NCBI Taxonomy" id="2081970"/>
    <lineage>
        <taxon>Bacteria</taxon>
        <taxon>Bacillati</taxon>
        <taxon>Bacillota</taxon>
        <taxon>Bacilli</taxon>
        <taxon>Bacillales</taxon>
        <taxon>Paenibacillaceae</taxon>
        <taxon>Paenibacillus</taxon>
    </lineage>
</organism>
<dbReference type="Gene3D" id="1.10.10.60">
    <property type="entry name" value="Homeodomain-like"/>
    <property type="match status" value="2"/>
</dbReference>
<gene>
    <name evidence="5" type="ORF">DL346_00565</name>
</gene>
<dbReference type="InterPro" id="IPR037923">
    <property type="entry name" value="HTH-like"/>
</dbReference>
<dbReference type="InterPro" id="IPR018060">
    <property type="entry name" value="HTH_AraC"/>
</dbReference>
<reference evidence="5 6" key="1">
    <citation type="submission" date="2018-06" db="EMBL/GenBank/DDBJ databases">
        <title>Paenibacillus montanisoli sp. nov., isolated from mountain area soil.</title>
        <authorList>
            <person name="Wu M."/>
        </authorList>
    </citation>
    <scope>NUCLEOTIDE SEQUENCE [LARGE SCALE GENOMIC DNA]</scope>
    <source>
        <strain evidence="5 6">RA17</strain>
    </source>
</reference>
<dbReference type="PROSITE" id="PS01124">
    <property type="entry name" value="HTH_ARAC_FAMILY_2"/>
    <property type="match status" value="1"/>
</dbReference>
<dbReference type="InterPro" id="IPR009057">
    <property type="entry name" value="Homeodomain-like_sf"/>
</dbReference>